<evidence type="ECO:0000313" key="7">
    <source>
        <dbReference type="Proteomes" id="UP000631114"/>
    </source>
</evidence>
<dbReference type="GO" id="GO:0016020">
    <property type="term" value="C:membrane"/>
    <property type="evidence" value="ECO:0007669"/>
    <property type="project" value="UniProtKB-SubCell"/>
</dbReference>
<reference evidence="6 7" key="1">
    <citation type="submission" date="2020-10" db="EMBL/GenBank/DDBJ databases">
        <title>The Coptis chinensis genome and diversification of protoberbering-type alkaloids.</title>
        <authorList>
            <person name="Wang B."/>
            <person name="Shu S."/>
            <person name="Song C."/>
            <person name="Liu Y."/>
        </authorList>
    </citation>
    <scope>NUCLEOTIDE SEQUENCE [LARGE SCALE GENOMIC DNA]</scope>
    <source>
        <strain evidence="6">HL-2020</strain>
        <tissue evidence="6">Leaf</tissue>
    </source>
</reference>
<name>A0A835IMN0_9MAGN</name>
<keyword evidence="7" id="KW-1185">Reference proteome</keyword>
<dbReference type="InterPro" id="IPR050186">
    <property type="entry name" value="TPT_transporter"/>
</dbReference>
<dbReference type="EMBL" id="JADFTS010000002">
    <property type="protein sequence ID" value="KAF9619037.1"/>
    <property type="molecule type" value="Genomic_DNA"/>
</dbReference>
<feature type="transmembrane region" description="Helical" evidence="5">
    <location>
        <begin position="118"/>
        <end position="139"/>
    </location>
</feature>
<evidence type="ECO:0000256" key="4">
    <source>
        <dbReference type="ARBA" id="ARBA00023136"/>
    </source>
</evidence>
<keyword evidence="3 5" id="KW-1133">Transmembrane helix</keyword>
<dbReference type="OrthoDB" id="10261634at2759"/>
<evidence type="ECO:0000256" key="1">
    <source>
        <dbReference type="ARBA" id="ARBA00004141"/>
    </source>
</evidence>
<accession>A0A835IMN0</accession>
<evidence type="ECO:0000256" key="2">
    <source>
        <dbReference type="ARBA" id="ARBA00022692"/>
    </source>
</evidence>
<comment type="subcellular location">
    <subcellularLocation>
        <location evidence="1">Membrane</location>
        <topology evidence="1">Multi-pass membrane protein</topology>
    </subcellularLocation>
</comment>
<dbReference type="PANTHER" id="PTHR11132">
    <property type="entry name" value="SOLUTE CARRIER FAMILY 35"/>
    <property type="match status" value="1"/>
</dbReference>
<gene>
    <name evidence="6" type="ORF">IFM89_004381</name>
</gene>
<organism evidence="6 7">
    <name type="scientific">Coptis chinensis</name>
    <dbReference type="NCBI Taxonomy" id="261450"/>
    <lineage>
        <taxon>Eukaryota</taxon>
        <taxon>Viridiplantae</taxon>
        <taxon>Streptophyta</taxon>
        <taxon>Embryophyta</taxon>
        <taxon>Tracheophyta</taxon>
        <taxon>Spermatophyta</taxon>
        <taxon>Magnoliopsida</taxon>
        <taxon>Ranunculales</taxon>
        <taxon>Ranunculaceae</taxon>
        <taxon>Coptidoideae</taxon>
        <taxon>Coptis</taxon>
    </lineage>
</organism>
<evidence type="ECO:0000256" key="5">
    <source>
        <dbReference type="SAM" id="Phobius"/>
    </source>
</evidence>
<dbReference type="Proteomes" id="UP000631114">
    <property type="component" value="Unassembled WGS sequence"/>
</dbReference>
<keyword evidence="4 5" id="KW-0472">Membrane</keyword>
<keyword evidence="2 5" id="KW-0812">Transmembrane</keyword>
<dbReference type="AlphaFoldDB" id="A0A835IMN0"/>
<comment type="caution">
    <text evidence="6">The sequence shown here is derived from an EMBL/GenBank/DDBJ whole genome shotgun (WGS) entry which is preliminary data.</text>
</comment>
<feature type="transmembrane region" description="Helical" evidence="5">
    <location>
        <begin position="145"/>
        <end position="162"/>
    </location>
</feature>
<protein>
    <recommendedName>
        <fullName evidence="8">Sugar phosphate transporter domain-containing protein</fullName>
    </recommendedName>
</protein>
<evidence type="ECO:0000313" key="6">
    <source>
        <dbReference type="EMBL" id="KAF9619037.1"/>
    </source>
</evidence>
<evidence type="ECO:0000256" key="3">
    <source>
        <dbReference type="ARBA" id="ARBA00022989"/>
    </source>
</evidence>
<evidence type="ECO:0008006" key="8">
    <source>
        <dbReference type="Google" id="ProtNLM"/>
    </source>
</evidence>
<proteinExistence type="predicted"/>
<sequence>MTAILERRKDSLFPLPFFEEAAILEERIDSTRKPSQRVAPADELESDEVYLALMPVVLGIVLASNSEPLFHLFRKYSCSYNTEGERRFVYRVFVIGQFDSGLFGELDKFSGSKHTSALTLQVLGNAKSAVAAVVLVLIFKNPVNIMGMTGFGVTIMGVVLYSEAKKRSKIILH</sequence>